<evidence type="ECO:0000313" key="2">
    <source>
        <dbReference type="EMBL" id="NEE03036.1"/>
    </source>
</evidence>
<keyword evidence="3" id="KW-1185">Reference proteome</keyword>
<evidence type="ECO:0000256" key="1">
    <source>
        <dbReference type="SAM" id="Phobius"/>
    </source>
</evidence>
<proteinExistence type="predicted"/>
<dbReference type="InterPro" id="IPR007163">
    <property type="entry name" value="VCA0040-like"/>
</dbReference>
<protein>
    <submittedName>
        <fullName evidence="2">DUF368 domain-containing protein</fullName>
    </submittedName>
</protein>
<keyword evidence="1" id="KW-0812">Transmembrane</keyword>
<feature type="transmembrane region" description="Helical" evidence="1">
    <location>
        <begin position="164"/>
        <end position="192"/>
    </location>
</feature>
<name>A0A6L9SCT2_9ACTN</name>
<organism evidence="2 3">
    <name type="scientific">Phytoactinopolyspora halotolerans</name>
    <dbReference type="NCBI Taxonomy" id="1981512"/>
    <lineage>
        <taxon>Bacteria</taxon>
        <taxon>Bacillati</taxon>
        <taxon>Actinomycetota</taxon>
        <taxon>Actinomycetes</taxon>
        <taxon>Jiangellales</taxon>
        <taxon>Jiangellaceae</taxon>
        <taxon>Phytoactinopolyspora</taxon>
    </lineage>
</organism>
<reference evidence="2 3" key="1">
    <citation type="submission" date="2020-02" db="EMBL/GenBank/DDBJ databases">
        <authorList>
            <person name="Li X.-J."/>
            <person name="Han X.-M."/>
        </authorList>
    </citation>
    <scope>NUCLEOTIDE SEQUENCE [LARGE SCALE GENOMIC DNA]</scope>
    <source>
        <strain evidence="2 3">CCTCC AB 2017055</strain>
    </source>
</reference>
<feature type="transmembrane region" description="Helical" evidence="1">
    <location>
        <begin position="204"/>
        <end position="225"/>
    </location>
</feature>
<dbReference type="PANTHER" id="PTHR37308">
    <property type="entry name" value="INTEGRAL MEMBRANE PROTEIN"/>
    <property type="match status" value="1"/>
</dbReference>
<gene>
    <name evidence="2" type="ORF">G1H10_23000</name>
</gene>
<dbReference type="PANTHER" id="PTHR37308:SF1">
    <property type="entry name" value="POLYPRENYL-PHOSPHATE TRANSPORTER"/>
    <property type="match status" value="1"/>
</dbReference>
<dbReference type="Proteomes" id="UP000475214">
    <property type="component" value="Unassembled WGS sequence"/>
</dbReference>
<keyword evidence="1" id="KW-0472">Membrane</keyword>
<sequence>MGTVETVPGVSGGTVALVVGVYETLITSAGHLLSGVRRAVVDVPRGRGTERAAAELRRVHWRVVVPLLIGMAAALVLMARLIEGFVEDQPIQSRALFFGLVLASVWVPFSLASRATRTPRSDDDIRADGRWSGRDYLVGAGAAAAAFLVVSIPPGNVDPSKPMIMFAAAIAVSALILPGLSGSFILLTFGLYEATLSALNDRDLGFLAFFAAGATIGLASFVKLLQWVLEHHRRVTLVVLTGVMVGCLRALWPWQDDDRALQAPDEHIAAAAGLAALGFAAVLAVLAVERRVTGRLP</sequence>
<evidence type="ECO:0000313" key="3">
    <source>
        <dbReference type="Proteomes" id="UP000475214"/>
    </source>
</evidence>
<feature type="transmembrane region" description="Helical" evidence="1">
    <location>
        <begin position="95"/>
        <end position="116"/>
    </location>
</feature>
<accession>A0A6L9SCT2</accession>
<feature type="transmembrane region" description="Helical" evidence="1">
    <location>
        <begin position="63"/>
        <end position="83"/>
    </location>
</feature>
<feature type="transmembrane region" description="Helical" evidence="1">
    <location>
        <begin position="267"/>
        <end position="288"/>
    </location>
</feature>
<feature type="transmembrane region" description="Helical" evidence="1">
    <location>
        <begin position="237"/>
        <end position="255"/>
    </location>
</feature>
<dbReference type="AlphaFoldDB" id="A0A6L9SCT2"/>
<dbReference type="EMBL" id="JAAGOA010000018">
    <property type="protein sequence ID" value="NEE03036.1"/>
    <property type="molecule type" value="Genomic_DNA"/>
</dbReference>
<dbReference type="Pfam" id="PF04018">
    <property type="entry name" value="VCA0040-like"/>
    <property type="match status" value="1"/>
</dbReference>
<comment type="caution">
    <text evidence="2">The sequence shown here is derived from an EMBL/GenBank/DDBJ whole genome shotgun (WGS) entry which is preliminary data.</text>
</comment>
<keyword evidence="1" id="KW-1133">Transmembrane helix</keyword>